<dbReference type="STRING" id="1198245.SAMN05444858_12912"/>
<dbReference type="Proteomes" id="UP000186004">
    <property type="component" value="Unassembled WGS sequence"/>
</dbReference>
<keyword evidence="1" id="KW-0472">Membrane</keyword>
<proteinExistence type="predicted"/>
<keyword evidence="1" id="KW-0812">Transmembrane</keyword>
<dbReference type="RefSeq" id="WP_076473739.1">
    <property type="nucleotide sequence ID" value="NZ_FTNF01000029.1"/>
</dbReference>
<evidence type="ECO:0000313" key="2">
    <source>
        <dbReference type="EMBL" id="SIR93629.1"/>
    </source>
</evidence>
<name>A0A1N7EZV1_9ACTN</name>
<keyword evidence="1" id="KW-1133">Transmembrane helix</keyword>
<feature type="transmembrane region" description="Helical" evidence="1">
    <location>
        <begin position="39"/>
        <end position="59"/>
    </location>
</feature>
<reference evidence="2 3" key="1">
    <citation type="submission" date="2017-01" db="EMBL/GenBank/DDBJ databases">
        <authorList>
            <person name="Mah S.A."/>
            <person name="Swanson W.J."/>
            <person name="Moy G.W."/>
            <person name="Vacquier V.D."/>
        </authorList>
    </citation>
    <scope>NUCLEOTIDE SEQUENCE [LARGE SCALE GENOMIC DNA]</scope>
    <source>
        <strain evidence="2 3">DSM 45758</strain>
    </source>
</reference>
<sequence length="391" mass="40914">MHVHELVETAASDAPPPRYTVDDIVTAGRTVQRRRRAGWTVASAALAVTGVVVASSIGLPGTAVRPPAGQLPAAATSLAATASPLTPAPTWEFPDDPFTYVFQRFDAGKLHVQNPAVASRAYQIAALHIDGLVTHDRAVDSATAPQPSEGESSLYAYLTVYRPGAFDPRKFGGSRVTVEGHQAIERDGPSYGQNLRRALAWEYTDDAWAVAETLAKPSDVGFADLRGLVGGLRPGAPTPARVPFNVEYVPAGYRAAEIGQHAFAGLNGIAGAGDGNYGGAIFAAPALPTSGLTEPYGGPEGEDPPGSFQILVLPNAKSNQALKDGEQPPAEPKCGNGFCTAWTADGRTTIQVDSDGRLPDAEMIKILKGIELADVTDDRTWPLASTALRAG</sequence>
<evidence type="ECO:0000313" key="3">
    <source>
        <dbReference type="Proteomes" id="UP000186004"/>
    </source>
</evidence>
<protein>
    <submittedName>
        <fullName evidence="2">Uncharacterized protein</fullName>
    </submittedName>
</protein>
<organism evidence="2 3">
    <name type="scientific">Micromonospora avicenniae</name>
    <dbReference type="NCBI Taxonomy" id="1198245"/>
    <lineage>
        <taxon>Bacteria</taxon>
        <taxon>Bacillati</taxon>
        <taxon>Actinomycetota</taxon>
        <taxon>Actinomycetes</taxon>
        <taxon>Micromonosporales</taxon>
        <taxon>Micromonosporaceae</taxon>
        <taxon>Micromonospora</taxon>
    </lineage>
</organism>
<keyword evidence="3" id="KW-1185">Reference proteome</keyword>
<dbReference type="OrthoDB" id="4760555at2"/>
<gene>
    <name evidence="2" type="ORF">SAMN05444858_12912</name>
</gene>
<dbReference type="EMBL" id="FTNF01000029">
    <property type="protein sequence ID" value="SIR93629.1"/>
    <property type="molecule type" value="Genomic_DNA"/>
</dbReference>
<accession>A0A1N7EZV1</accession>
<dbReference type="AlphaFoldDB" id="A0A1N7EZV1"/>
<evidence type="ECO:0000256" key="1">
    <source>
        <dbReference type="SAM" id="Phobius"/>
    </source>
</evidence>